<dbReference type="RefSeq" id="XP_037159884.1">
    <property type="nucleotide sequence ID" value="XM_037313219.1"/>
</dbReference>
<sequence>MSSSSRTPFSAFPHPFSMSSPLLRLSDSEYSTLQGWTICCTPCSRLPEYFKSHPLESPSSPTHNPYSWTYGLEGQDRIKAVGRSPEKLRKFAIGISVGTPPRPVPHALTSRFVPQGNWSTVPAVGIYPSDTELAPLSTACQRKNRVLVVDVGASRGGTMKEIRQTFPPPRPTGRILTQDLVPRRRPRPGGSPAPGAGHPSDGPRFLAAAAGEERVRFITGGGSCTIGPMTVRPDPPF</sequence>
<dbReference type="Proteomes" id="UP000578531">
    <property type="component" value="Unassembled WGS sequence"/>
</dbReference>
<dbReference type="EMBL" id="JACCJC010000070">
    <property type="protein sequence ID" value="KAF6229692.1"/>
    <property type="molecule type" value="Genomic_DNA"/>
</dbReference>
<keyword evidence="3" id="KW-1185">Reference proteome</keyword>
<gene>
    <name evidence="2" type="ORF">HO173_011338</name>
</gene>
<dbReference type="AlphaFoldDB" id="A0A8H6FJL6"/>
<protein>
    <submittedName>
        <fullName evidence="2">Uncharacterized protein</fullName>
    </submittedName>
</protein>
<evidence type="ECO:0000256" key="1">
    <source>
        <dbReference type="SAM" id="MobiDB-lite"/>
    </source>
</evidence>
<reference evidence="2 3" key="1">
    <citation type="journal article" date="2020" name="Genomics">
        <title>Complete, high-quality genomes from long-read metagenomic sequencing of two wolf lichen thalli reveals enigmatic genome architecture.</title>
        <authorList>
            <person name="McKenzie S.K."/>
            <person name="Walston R.F."/>
            <person name="Allen J.L."/>
        </authorList>
    </citation>
    <scope>NUCLEOTIDE SEQUENCE [LARGE SCALE GENOMIC DNA]</scope>
    <source>
        <strain evidence="2">WasteWater2</strain>
    </source>
</reference>
<comment type="caution">
    <text evidence="2">The sequence shown here is derived from an EMBL/GenBank/DDBJ whole genome shotgun (WGS) entry which is preliminary data.</text>
</comment>
<evidence type="ECO:0000313" key="2">
    <source>
        <dbReference type="EMBL" id="KAF6229692.1"/>
    </source>
</evidence>
<feature type="compositionally biased region" description="Low complexity" evidence="1">
    <location>
        <begin position="188"/>
        <end position="203"/>
    </location>
</feature>
<accession>A0A8H6FJL6</accession>
<dbReference type="GeneID" id="59292981"/>
<evidence type="ECO:0000313" key="3">
    <source>
        <dbReference type="Proteomes" id="UP000578531"/>
    </source>
</evidence>
<organism evidence="2 3">
    <name type="scientific">Letharia columbiana</name>
    <dbReference type="NCBI Taxonomy" id="112416"/>
    <lineage>
        <taxon>Eukaryota</taxon>
        <taxon>Fungi</taxon>
        <taxon>Dikarya</taxon>
        <taxon>Ascomycota</taxon>
        <taxon>Pezizomycotina</taxon>
        <taxon>Lecanoromycetes</taxon>
        <taxon>OSLEUM clade</taxon>
        <taxon>Lecanoromycetidae</taxon>
        <taxon>Lecanorales</taxon>
        <taxon>Lecanorineae</taxon>
        <taxon>Parmeliaceae</taxon>
        <taxon>Letharia</taxon>
    </lineage>
</organism>
<dbReference type="OrthoDB" id="1535081at2759"/>
<name>A0A8H6FJL6_9LECA</name>
<proteinExistence type="predicted"/>
<feature type="region of interest" description="Disordered" evidence="1">
    <location>
        <begin position="161"/>
        <end position="206"/>
    </location>
</feature>